<dbReference type="InterPro" id="IPR016130">
    <property type="entry name" value="Tyr_Pase_AS"/>
</dbReference>
<dbReference type="CDD" id="cd14498">
    <property type="entry name" value="DSP"/>
    <property type="match status" value="1"/>
</dbReference>
<feature type="region of interest" description="Disordered" evidence="3">
    <location>
        <begin position="680"/>
        <end position="707"/>
    </location>
</feature>
<dbReference type="Proteomes" id="UP000324800">
    <property type="component" value="Unassembled WGS sequence"/>
</dbReference>
<feature type="compositionally biased region" description="Low complexity" evidence="3">
    <location>
        <begin position="348"/>
        <end position="358"/>
    </location>
</feature>
<protein>
    <recommendedName>
        <fullName evidence="4">Tyrosine specific protein phosphatases domain-containing protein</fullName>
    </recommendedName>
</protein>
<dbReference type="InterPro" id="IPR020422">
    <property type="entry name" value="TYR_PHOSPHATASE_DUAL_dom"/>
</dbReference>
<feature type="region of interest" description="Disordered" evidence="3">
    <location>
        <begin position="1"/>
        <end position="29"/>
    </location>
</feature>
<feature type="compositionally biased region" description="Basic and acidic residues" evidence="3">
    <location>
        <begin position="596"/>
        <end position="617"/>
    </location>
</feature>
<dbReference type="Gene3D" id="3.90.190.10">
    <property type="entry name" value="Protein tyrosine phosphatase superfamily"/>
    <property type="match status" value="1"/>
</dbReference>
<feature type="compositionally biased region" description="Low complexity" evidence="3">
    <location>
        <begin position="413"/>
        <end position="424"/>
    </location>
</feature>
<feature type="region of interest" description="Disordered" evidence="3">
    <location>
        <begin position="439"/>
        <end position="462"/>
    </location>
</feature>
<dbReference type="AlphaFoldDB" id="A0A5J4XB36"/>
<sequence length="1072" mass="119630">MSHLSGLSAAHAPTPEPKKEVEEIQLNQPSRSAYTDRSLQILDLIDIYNAIIEGDSVILDLRSISEYISCHISGSILKDPTQAETLNNVKLKKKVLLCISEGHPPQDFVENVKKAQAEQIVGETVIAQVVFKEFMAKYTFLCISGDQLTARFNMNYPTQISSDLFISGEYPAANLQGLWDLGIYNVIQNFGDVCVQDRSIISGSFFSSETDSESSELESQEGSSIRTGGYWPEDFTINSQQQLNNSQNLMQQGSGLITSQNFRFNQNPLARSIPLTGNRRKSPKKFNLMNLSESEEALSQSSTTSSHHSHSSKHTGSTNNLLTNTQEPMKLTQSDPLSRTSSDKSIITHDSVSVSPSDTPDHSPVIERGLLTDIHIVRSKHMTQMKEQIQSQLTALDQDNLPLAQSPDNVARSQLSSTGSLSSQSDIIKSSNLSLDLDNDIDSSSYNDDDDQSQSTVQTQKPGIILLTSKSELNNPFVDYHDELYKQFKPKLGEQIKKGVLLKDNISSIQDIKNTDSRGTFESSQNNQMFLVPNNSGIPLQSSKPILQEKPDNTLQSKQQEIVDGKDTEFARRKILTERHQMQLMKQELEEDEQERETSNKDHPHPHPQKTDGEKENYNNLKGQLELGKKDMLKSARQKVKKGDETPITYYRVSIEDVTQSNLLSELPGVLSFIHNAVQRGRGSSHDSTNDSEKPFFNSKGESSDSNSYSRVLVHCSQGISRSPSVVIAYFMLIHKATYKETLAFVLHRRTVTHPNEGFAIQLQEFEEWLQNREGSTEQILEQMKKEFVKQSPQFGRYHIPQPTSPSPKQPYLSQAFNLLQQQQNSPLPSAPHAQGLTQKADHLSGVFSPISNIQTNSTSSISHPTPLRGIQINKRQQPQQAIRSLTMVSMPALNAAPVGSQTLKLKISLPHSRTPSPGVLKDNSHQLTTPTHYNTDKVAVIPQVSPESDKKSSFLHPIVMKDSLISPSEDSVQSLSEASFDMEMNRNQLFQSFPPKSSSAQDNICQMIDNYDHLTNLLIQPQPNSPPHDTIPVPIQALMNSRRLSESAPSIPIVTSEQLFAELKCIFSYLN</sequence>
<dbReference type="PANTHER" id="PTHR46377:SF1">
    <property type="entry name" value="DUAL SPECIFICITY PROTEIN PHOSPHATASE 19"/>
    <property type="match status" value="1"/>
</dbReference>
<dbReference type="InterPro" id="IPR000340">
    <property type="entry name" value="Dual-sp_phosphatase_cat-dom"/>
</dbReference>
<dbReference type="PROSITE" id="PS50056">
    <property type="entry name" value="TYR_PHOSPHATASE_2"/>
    <property type="match status" value="1"/>
</dbReference>
<feature type="compositionally biased region" description="Low complexity" evidence="3">
    <location>
        <begin position="297"/>
        <end position="306"/>
    </location>
</feature>
<feature type="compositionally biased region" description="Acidic residues" evidence="3">
    <location>
        <begin position="439"/>
        <end position="452"/>
    </location>
</feature>
<dbReference type="GO" id="GO:0005737">
    <property type="term" value="C:cytoplasm"/>
    <property type="evidence" value="ECO:0007669"/>
    <property type="project" value="TreeGrafter"/>
</dbReference>
<accession>A0A5J4XB36</accession>
<evidence type="ECO:0000256" key="1">
    <source>
        <dbReference type="ARBA" id="ARBA00022801"/>
    </source>
</evidence>
<evidence type="ECO:0000256" key="3">
    <source>
        <dbReference type="SAM" id="MobiDB-lite"/>
    </source>
</evidence>
<dbReference type="EMBL" id="SNRW01000009">
    <property type="protein sequence ID" value="KAA6404340.1"/>
    <property type="molecule type" value="Genomic_DNA"/>
</dbReference>
<feature type="domain" description="Tyrosine specific protein phosphatases" evidence="4">
    <location>
        <begin position="693"/>
        <end position="750"/>
    </location>
</feature>
<comment type="caution">
    <text evidence="5">The sequence shown here is derived from an EMBL/GenBank/DDBJ whole genome shotgun (WGS) entry which is preliminary data.</text>
</comment>
<evidence type="ECO:0000313" key="6">
    <source>
        <dbReference type="Proteomes" id="UP000324800"/>
    </source>
</evidence>
<feature type="compositionally biased region" description="Basic and acidic residues" evidence="3">
    <location>
        <begin position="684"/>
        <end position="694"/>
    </location>
</feature>
<reference evidence="5 6" key="1">
    <citation type="submission" date="2019-03" db="EMBL/GenBank/DDBJ databases">
        <title>Single cell metagenomics reveals metabolic interactions within the superorganism composed of flagellate Streblomastix strix and complex community of Bacteroidetes bacteria on its surface.</title>
        <authorList>
            <person name="Treitli S.C."/>
            <person name="Kolisko M."/>
            <person name="Husnik F."/>
            <person name="Keeling P."/>
            <person name="Hampl V."/>
        </authorList>
    </citation>
    <scope>NUCLEOTIDE SEQUENCE [LARGE SCALE GENOMIC DNA]</scope>
    <source>
        <strain evidence="5">ST1C</strain>
    </source>
</reference>
<dbReference type="InterPro" id="IPR029021">
    <property type="entry name" value="Prot-tyrosine_phosphatase-like"/>
</dbReference>
<keyword evidence="1" id="KW-0378">Hydrolase</keyword>
<gene>
    <name evidence="5" type="ORF">EZS28_000133</name>
</gene>
<dbReference type="SMART" id="SM00195">
    <property type="entry name" value="DSPc"/>
    <property type="match status" value="1"/>
</dbReference>
<organism evidence="5 6">
    <name type="scientific">Streblomastix strix</name>
    <dbReference type="NCBI Taxonomy" id="222440"/>
    <lineage>
        <taxon>Eukaryota</taxon>
        <taxon>Metamonada</taxon>
        <taxon>Preaxostyla</taxon>
        <taxon>Oxymonadida</taxon>
        <taxon>Streblomastigidae</taxon>
        <taxon>Streblomastix</taxon>
    </lineage>
</organism>
<name>A0A5J4XB36_9EUKA</name>
<evidence type="ECO:0000256" key="2">
    <source>
        <dbReference type="ARBA" id="ARBA00022912"/>
    </source>
</evidence>
<dbReference type="OrthoDB" id="2017893at2759"/>
<keyword evidence="2" id="KW-0904">Protein phosphatase</keyword>
<dbReference type="SUPFAM" id="SSF52799">
    <property type="entry name" value="(Phosphotyrosine protein) phosphatases II"/>
    <property type="match status" value="1"/>
</dbReference>
<feature type="compositionally biased region" description="Polar residues" evidence="3">
    <location>
        <begin position="319"/>
        <end position="345"/>
    </location>
</feature>
<dbReference type="PROSITE" id="PS00383">
    <property type="entry name" value="TYR_PHOSPHATASE_1"/>
    <property type="match status" value="1"/>
</dbReference>
<feature type="region of interest" description="Disordered" evidence="3">
    <location>
        <begin position="586"/>
        <end position="618"/>
    </location>
</feature>
<feature type="region of interest" description="Disordered" evidence="3">
    <location>
        <begin position="404"/>
        <end position="424"/>
    </location>
</feature>
<dbReference type="Pfam" id="PF00782">
    <property type="entry name" value="DSPc"/>
    <property type="match status" value="1"/>
</dbReference>
<dbReference type="GO" id="GO:0008579">
    <property type="term" value="F:JUN kinase phosphatase activity"/>
    <property type="evidence" value="ECO:0007669"/>
    <property type="project" value="TreeGrafter"/>
</dbReference>
<feature type="region of interest" description="Disordered" evidence="3">
    <location>
        <begin position="293"/>
        <end position="366"/>
    </location>
</feature>
<evidence type="ECO:0000313" key="5">
    <source>
        <dbReference type="EMBL" id="KAA6404340.1"/>
    </source>
</evidence>
<dbReference type="PANTHER" id="PTHR46377">
    <property type="entry name" value="DUAL SPECIFICITY PROTEIN PHOSPHATASE 19"/>
    <property type="match status" value="1"/>
</dbReference>
<evidence type="ECO:0000259" key="4">
    <source>
        <dbReference type="PROSITE" id="PS50056"/>
    </source>
</evidence>
<proteinExistence type="predicted"/>
<dbReference type="InterPro" id="IPR000387">
    <property type="entry name" value="Tyr_Pase_dom"/>
</dbReference>